<feature type="compositionally biased region" description="Basic and acidic residues" evidence="1">
    <location>
        <begin position="205"/>
        <end position="215"/>
    </location>
</feature>
<keyword evidence="3" id="KW-1185">Reference proteome</keyword>
<dbReference type="OrthoDB" id="21495at2759"/>
<gene>
    <name evidence="2" type="ORF">E2C01_028367</name>
</gene>
<comment type="caution">
    <text evidence="2">The sequence shown here is derived from an EMBL/GenBank/DDBJ whole genome shotgun (WGS) entry which is preliminary data.</text>
</comment>
<name>A0A5B7EL61_PORTR</name>
<evidence type="ECO:0000313" key="3">
    <source>
        <dbReference type="Proteomes" id="UP000324222"/>
    </source>
</evidence>
<feature type="compositionally biased region" description="Polar residues" evidence="1">
    <location>
        <begin position="94"/>
        <end position="104"/>
    </location>
</feature>
<feature type="region of interest" description="Disordered" evidence="1">
    <location>
        <begin position="31"/>
        <end position="136"/>
    </location>
</feature>
<evidence type="ECO:0000313" key="2">
    <source>
        <dbReference type="EMBL" id="MPC34962.1"/>
    </source>
</evidence>
<dbReference type="AlphaFoldDB" id="A0A5B7EL61"/>
<evidence type="ECO:0000256" key="1">
    <source>
        <dbReference type="SAM" id="MobiDB-lite"/>
    </source>
</evidence>
<reference evidence="2 3" key="1">
    <citation type="submission" date="2019-05" db="EMBL/GenBank/DDBJ databases">
        <title>Another draft genome of Portunus trituberculatus and its Hox gene families provides insights of decapod evolution.</title>
        <authorList>
            <person name="Jeong J.-H."/>
            <person name="Song I."/>
            <person name="Kim S."/>
            <person name="Choi T."/>
            <person name="Kim D."/>
            <person name="Ryu S."/>
            <person name="Kim W."/>
        </authorList>
    </citation>
    <scope>NUCLEOTIDE SEQUENCE [LARGE SCALE GENOMIC DNA]</scope>
    <source>
        <tissue evidence="2">Muscle</tissue>
    </source>
</reference>
<feature type="compositionally biased region" description="Low complexity" evidence="1">
    <location>
        <begin position="218"/>
        <end position="229"/>
    </location>
</feature>
<organism evidence="2 3">
    <name type="scientific">Portunus trituberculatus</name>
    <name type="common">Swimming crab</name>
    <name type="synonym">Neptunus trituberculatus</name>
    <dbReference type="NCBI Taxonomy" id="210409"/>
    <lineage>
        <taxon>Eukaryota</taxon>
        <taxon>Metazoa</taxon>
        <taxon>Ecdysozoa</taxon>
        <taxon>Arthropoda</taxon>
        <taxon>Crustacea</taxon>
        <taxon>Multicrustacea</taxon>
        <taxon>Malacostraca</taxon>
        <taxon>Eumalacostraca</taxon>
        <taxon>Eucarida</taxon>
        <taxon>Decapoda</taxon>
        <taxon>Pleocyemata</taxon>
        <taxon>Brachyura</taxon>
        <taxon>Eubrachyura</taxon>
        <taxon>Portunoidea</taxon>
        <taxon>Portunidae</taxon>
        <taxon>Portuninae</taxon>
        <taxon>Portunus</taxon>
    </lineage>
</organism>
<proteinExistence type="predicted"/>
<dbReference type="EMBL" id="VSRR010003169">
    <property type="protein sequence ID" value="MPC34962.1"/>
    <property type="molecule type" value="Genomic_DNA"/>
</dbReference>
<sequence>MRRRIREATRDLGVCWEERVRLYNKVITGKSEPLPIKPGDAINTWVPPVAEEPPSLDQQEEVSASPKFKKALMQRYLNNSFEAPPHHASGGDSRPSSTPTPSMQQEEDLNPFQGHHKSSESSKSSPVTSHALPLCTSSPKESFQARWNTSFQNVKVTKFPAVATRFLDKGDVRVRTFGGRGQGEEEGKIVRKYERQRNQDYSSDNLKKQRTDRDSFQSSSPCCSSSLPLDPRKAGMEGWRALASTSTAHLQPSPWMVRRPVFDMRSSDEEGGAGCCTRKPEELAAAYTLMELHTDTTAAHLMASAPCPPSLSS</sequence>
<protein>
    <submittedName>
        <fullName evidence="2">Uncharacterized protein</fullName>
    </submittedName>
</protein>
<dbReference type="Proteomes" id="UP000324222">
    <property type="component" value="Unassembled WGS sequence"/>
</dbReference>
<accession>A0A5B7EL61</accession>
<feature type="region of interest" description="Disordered" evidence="1">
    <location>
        <begin position="194"/>
        <end position="231"/>
    </location>
</feature>